<reference evidence="1 2" key="1">
    <citation type="submission" date="2017-12" db="EMBL/GenBank/DDBJ databases">
        <title>Comparative Functional Genomics of Dry Heat Resistant strains isolated from the Viking Spacecraft.</title>
        <authorList>
            <person name="Seuylemezian A."/>
            <person name="Cooper K."/>
            <person name="Vaishampayan P."/>
        </authorList>
    </citation>
    <scope>NUCLEOTIDE SEQUENCE [LARGE SCALE GENOMIC DNA]</scope>
    <source>
        <strain evidence="1 2">V48-19</strain>
    </source>
</reference>
<proteinExistence type="predicted"/>
<organism evidence="1 2">
    <name type="scientific">Bacillus halotolerans</name>
    <dbReference type="NCBI Taxonomy" id="260554"/>
    <lineage>
        <taxon>Bacteria</taxon>
        <taxon>Bacillati</taxon>
        <taxon>Bacillota</taxon>
        <taxon>Bacilli</taxon>
        <taxon>Bacillales</taxon>
        <taxon>Bacillaceae</taxon>
        <taxon>Bacillus</taxon>
    </lineage>
</organism>
<dbReference type="Proteomes" id="UP000234803">
    <property type="component" value="Unassembled WGS sequence"/>
</dbReference>
<evidence type="ECO:0000313" key="2">
    <source>
        <dbReference type="Proteomes" id="UP000234803"/>
    </source>
</evidence>
<dbReference type="EMBL" id="PGUV01000007">
    <property type="protein sequence ID" value="PLS07609.1"/>
    <property type="molecule type" value="Genomic_DNA"/>
</dbReference>
<dbReference type="RefSeq" id="WP_101860455.1">
    <property type="nucleotide sequence ID" value="NZ_PGUV01000007.1"/>
</dbReference>
<comment type="caution">
    <text evidence="1">The sequence shown here is derived from an EMBL/GenBank/DDBJ whole genome shotgun (WGS) entry which is preliminary data.</text>
</comment>
<sequence>MMWEGRTRRKKGEWEIGTLEEIDVLAVITYDNGLYSFHVYDLDKNGELGEDKNNLHEWVKSLGWAKRKCWELVANPIRDFKWVQVD</sequence>
<protein>
    <submittedName>
        <fullName evidence="1">Uncharacterized protein</fullName>
    </submittedName>
</protein>
<accession>A0A9Q6A8X1</accession>
<name>A0A9Q6A8X1_9BACI</name>
<gene>
    <name evidence="1" type="ORF">CUU63_09935</name>
</gene>
<evidence type="ECO:0000313" key="1">
    <source>
        <dbReference type="EMBL" id="PLS07609.1"/>
    </source>
</evidence>
<dbReference type="AlphaFoldDB" id="A0A9Q6A8X1"/>